<comment type="subcellular location">
    <subcellularLocation>
        <location evidence="1">Cytoplasm</location>
    </subcellularLocation>
</comment>
<dbReference type="Pfam" id="PF14011">
    <property type="entry name" value="ESX-1_EspG"/>
    <property type="match status" value="1"/>
</dbReference>
<evidence type="ECO:0000313" key="6">
    <source>
        <dbReference type="Proteomes" id="UP000294257"/>
    </source>
</evidence>
<accession>A0A4Q7L6E9</accession>
<evidence type="ECO:0000256" key="1">
    <source>
        <dbReference type="ARBA" id="ARBA00004496"/>
    </source>
</evidence>
<gene>
    <name evidence="5" type="ORF">EV193_101798</name>
</gene>
<sequence>MINSFSLSFAAADIVSEMLQVNLRLYPLQFPSFGELIEDRKRIGGAVMTDLDKRGLARGGRLDPEVVEAVRLVNFYDRAIAVLGSAGERKIFARLAAAGKQAVLVQMEDQHLKFETIRPESLVHTAVNLLPDLKPGPGQSVTVAKEPPEPKHRAVDDEDRGFFEAVQAPSNSSDARRRAAEAMLDRPRIGAGFFVVSTRDRLGRETQAPGLTWFDTDAGRYLVQAHAGPNGGDSGTYSPADKNRMAQQLQELLDTVGTS</sequence>
<organism evidence="5 6">
    <name type="scientific">Herbihabitans rhizosphaerae</name>
    <dbReference type="NCBI Taxonomy" id="1872711"/>
    <lineage>
        <taxon>Bacteria</taxon>
        <taxon>Bacillati</taxon>
        <taxon>Actinomycetota</taxon>
        <taxon>Actinomycetes</taxon>
        <taxon>Pseudonocardiales</taxon>
        <taxon>Pseudonocardiaceae</taxon>
        <taxon>Herbihabitans</taxon>
    </lineage>
</organism>
<evidence type="ECO:0000256" key="2">
    <source>
        <dbReference type="ARBA" id="ARBA00006411"/>
    </source>
</evidence>
<dbReference type="AlphaFoldDB" id="A0A4Q7L6E9"/>
<comment type="similarity">
    <text evidence="2">Belongs to the EspG family.</text>
</comment>
<name>A0A4Q7L6E9_9PSEU</name>
<dbReference type="OrthoDB" id="5175124at2"/>
<reference evidence="5 6" key="1">
    <citation type="submission" date="2019-02" db="EMBL/GenBank/DDBJ databases">
        <title>Genomic Encyclopedia of Type Strains, Phase IV (KMG-IV): sequencing the most valuable type-strain genomes for metagenomic binning, comparative biology and taxonomic classification.</title>
        <authorList>
            <person name="Goeker M."/>
        </authorList>
    </citation>
    <scope>NUCLEOTIDE SEQUENCE [LARGE SCALE GENOMIC DNA]</scope>
    <source>
        <strain evidence="5 6">DSM 101727</strain>
    </source>
</reference>
<dbReference type="RefSeq" id="WP_130342531.1">
    <property type="nucleotide sequence ID" value="NZ_SGWQ01000001.1"/>
</dbReference>
<keyword evidence="4" id="KW-0143">Chaperone</keyword>
<protein>
    <submittedName>
        <fullName evidence="5">ESAT-6 protein secretion system EspG family protein</fullName>
    </submittedName>
</protein>
<dbReference type="EMBL" id="SGWQ01000001">
    <property type="protein sequence ID" value="RZS44917.1"/>
    <property type="molecule type" value="Genomic_DNA"/>
</dbReference>
<keyword evidence="6" id="KW-1185">Reference proteome</keyword>
<keyword evidence="3" id="KW-0963">Cytoplasm</keyword>
<proteinExistence type="inferred from homology"/>
<evidence type="ECO:0000313" key="5">
    <source>
        <dbReference type="EMBL" id="RZS44917.1"/>
    </source>
</evidence>
<dbReference type="InterPro" id="IPR025734">
    <property type="entry name" value="EspG"/>
</dbReference>
<evidence type="ECO:0000256" key="3">
    <source>
        <dbReference type="ARBA" id="ARBA00022490"/>
    </source>
</evidence>
<evidence type="ECO:0000256" key="4">
    <source>
        <dbReference type="ARBA" id="ARBA00023186"/>
    </source>
</evidence>
<dbReference type="Proteomes" id="UP000294257">
    <property type="component" value="Unassembled WGS sequence"/>
</dbReference>
<comment type="caution">
    <text evidence="5">The sequence shown here is derived from an EMBL/GenBank/DDBJ whole genome shotgun (WGS) entry which is preliminary data.</text>
</comment>